<evidence type="ECO:0000256" key="9">
    <source>
        <dbReference type="SAM" id="Phobius"/>
    </source>
</evidence>
<keyword evidence="2" id="KW-1003">Cell membrane</keyword>
<comment type="subcellular location">
    <subcellularLocation>
        <location evidence="1">Cell membrane</location>
        <topology evidence="1">Multi-pass membrane protein</topology>
    </subcellularLocation>
</comment>
<dbReference type="Pfam" id="PF00672">
    <property type="entry name" value="HAMP"/>
    <property type="match status" value="1"/>
</dbReference>
<keyword evidence="3 9" id="KW-0812">Transmembrane</keyword>
<dbReference type="PROSITE" id="PS50111">
    <property type="entry name" value="CHEMOTAXIS_TRANSDUC_2"/>
    <property type="match status" value="1"/>
</dbReference>
<keyword evidence="6 8" id="KW-0807">Transducer</keyword>
<sequence length="575" mass="62211">MKLKLRSIRTKLVMLTAVLVLLPSIFIGIYSYFTASDSLADLGRNEIKDKVEIAVSTLVLLQDEVDKGMMTEEEAQQMAKIELIGPLVGDGKRDPQSVYHFGADGYFTIVSTDGKVIAHPTIEGEDAIDLEDPNGVRYVENFIEQAEAGGGFSEYIHDGSEKIAYSTMFEEWGWILSGSAFYKDFNESANELLSSLFLTVTLTAIIGLAIMFVVISRMIKPVVTLRDHMLELAKGDLSSDELQINRNDELGDLALGFNGMLRSLREMVTGIQVNAAEVAATSEELSASAEESSSASQEVAASISVISEETADTLEGTRHAKDTVQTINKEIEMITDSVEVLSEFAIGTEKNTQVGFEILGRTKDQMHVIQSSSDDMSKVIMSLGDTSQEIGRIISLIDNVSNQTNLLALNAAIEAARAGEHGKGFAVVADEVRKLSEQSKYATSQVSELVNEIQVKVEQTIAAAKEEETEIIEGRNLVESASQSISIIHSDIENVAIQIQNINASIQEINAGGEDLLHTVGHAEEIAIKTADNSTSVAAAAEQQSATVEEITSASETLANMASDLQEIIGKFKLS</sequence>
<proteinExistence type="inferred from homology"/>
<dbReference type="CDD" id="cd12912">
    <property type="entry name" value="PDC2_MCP_like"/>
    <property type="match status" value="1"/>
</dbReference>
<evidence type="ECO:0000259" key="11">
    <source>
        <dbReference type="PROSITE" id="PS50885"/>
    </source>
</evidence>
<feature type="domain" description="HAMP" evidence="11">
    <location>
        <begin position="216"/>
        <end position="269"/>
    </location>
</feature>
<evidence type="ECO:0000256" key="1">
    <source>
        <dbReference type="ARBA" id="ARBA00004651"/>
    </source>
</evidence>
<keyword evidence="5 9" id="KW-0472">Membrane</keyword>
<dbReference type="Gene3D" id="1.10.287.950">
    <property type="entry name" value="Methyl-accepting chemotaxis protein"/>
    <property type="match status" value="1"/>
</dbReference>
<dbReference type="SUPFAM" id="SSF58104">
    <property type="entry name" value="Methyl-accepting chemotaxis protein (MCP) signaling domain"/>
    <property type="match status" value="1"/>
</dbReference>
<evidence type="ECO:0000313" key="13">
    <source>
        <dbReference type="Proteomes" id="UP000321901"/>
    </source>
</evidence>
<evidence type="ECO:0000256" key="8">
    <source>
        <dbReference type="PROSITE-ProRule" id="PRU00284"/>
    </source>
</evidence>
<feature type="transmembrane region" description="Helical" evidence="9">
    <location>
        <begin position="192"/>
        <end position="215"/>
    </location>
</feature>
<evidence type="ECO:0000256" key="7">
    <source>
        <dbReference type="ARBA" id="ARBA00029447"/>
    </source>
</evidence>
<dbReference type="Pfam" id="PF00015">
    <property type="entry name" value="MCPsignal"/>
    <property type="match status" value="1"/>
</dbReference>
<evidence type="ECO:0000256" key="2">
    <source>
        <dbReference type="ARBA" id="ARBA00022475"/>
    </source>
</evidence>
<evidence type="ECO:0000256" key="3">
    <source>
        <dbReference type="ARBA" id="ARBA00022692"/>
    </source>
</evidence>
<comment type="caution">
    <text evidence="12">The sequence shown here is derived from an EMBL/GenBank/DDBJ whole genome shotgun (WGS) entry which is preliminary data.</text>
</comment>
<dbReference type="SMART" id="SM01049">
    <property type="entry name" value="Cache_2"/>
    <property type="match status" value="1"/>
</dbReference>
<feature type="transmembrane region" description="Helical" evidence="9">
    <location>
        <begin position="12"/>
        <end position="33"/>
    </location>
</feature>
<dbReference type="RefSeq" id="WP_170232570.1">
    <property type="nucleotide sequence ID" value="NZ_BJYL01000008.1"/>
</dbReference>
<accession>A0A511Z4R1</accession>
<dbReference type="CDD" id="cd11386">
    <property type="entry name" value="MCP_signal"/>
    <property type="match status" value="1"/>
</dbReference>
<dbReference type="SMART" id="SM00283">
    <property type="entry name" value="MA"/>
    <property type="match status" value="1"/>
</dbReference>
<dbReference type="InterPro" id="IPR004090">
    <property type="entry name" value="Chemotax_Me-accpt_rcpt"/>
</dbReference>
<dbReference type="Proteomes" id="UP000321901">
    <property type="component" value="Unassembled WGS sequence"/>
</dbReference>
<dbReference type="GO" id="GO:0006935">
    <property type="term" value="P:chemotaxis"/>
    <property type="evidence" value="ECO:0007669"/>
    <property type="project" value="InterPro"/>
</dbReference>
<dbReference type="Pfam" id="PF17200">
    <property type="entry name" value="sCache_2"/>
    <property type="match status" value="1"/>
</dbReference>
<reference evidence="12 13" key="1">
    <citation type="submission" date="2019-07" db="EMBL/GenBank/DDBJ databases">
        <title>Whole genome shotgun sequence of Sporosarcina luteola NBRC 105378.</title>
        <authorList>
            <person name="Hosoyama A."/>
            <person name="Uohara A."/>
            <person name="Ohji S."/>
            <person name="Ichikawa N."/>
        </authorList>
    </citation>
    <scope>NUCLEOTIDE SEQUENCE [LARGE SCALE GENOMIC DNA]</scope>
    <source>
        <strain evidence="12 13">NBRC 105378</strain>
    </source>
</reference>
<dbReference type="SMART" id="SM00304">
    <property type="entry name" value="HAMP"/>
    <property type="match status" value="1"/>
</dbReference>
<dbReference type="GO" id="GO:0005886">
    <property type="term" value="C:plasma membrane"/>
    <property type="evidence" value="ECO:0007669"/>
    <property type="project" value="UniProtKB-SubCell"/>
</dbReference>
<organism evidence="12 13">
    <name type="scientific">Sporosarcina luteola</name>
    <dbReference type="NCBI Taxonomy" id="582850"/>
    <lineage>
        <taxon>Bacteria</taxon>
        <taxon>Bacillati</taxon>
        <taxon>Bacillota</taxon>
        <taxon>Bacilli</taxon>
        <taxon>Bacillales</taxon>
        <taxon>Caryophanaceae</taxon>
        <taxon>Sporosarcina</taxon>
    </lineage>
</organism>
<evidence type="ECO:0000313" key="12">
    <source>
        <dbReference type="EMBL" id="GEN82412.1"/>
    </source>
</evidence>
<evidence type="ECO:0000256" key="6">
    <source>
        <dbReference type="ARBA" id="ARBA00023224"/>
    </source>
</evidence>
<protein>
    <submittedName>
        <fullName evidence="12">Chemotaxis protein</fullName>
    </submittedName>
</protein>
<evidence type="ECO:0000256" key="5">
    <source>
        <dbReference type="ARBA" id="ARBA00023136"/>
    </source>
</evidence>
<evidence type="ECO:0000256" key="4">
    <source>
        <dbReference type="ARBA" id="ARBA00022989"/>
    </source>
</evidence>
<dbReference type="GO" id="GO:0007165">
    <property type="term" value="P:signal transduction"/>
    <property type="evidence" value="ECO:0007669"/>
    <property type="project" value="UniProtKB-KW"/>
</dbReference>
<comment type="similarity">
    <text evidence="7">Belongs to the methyl-accepting chemotaxis (MCP) protein family.</text>
</comment>
<dbReference type="PRINTS" id="PR00260">
    <property type="entry name" value="CHEMTRNSDUCR"/>
</dbReference>
<keyword evidence="13" id="KW-1185">Reference proteome</keyword>
<dbReference type="GO" id="GO:0004888">
    <property type="term" value="F:transmembrane signaling receptor activity"/>
    <property type="evidence" value="ECO:0007669"/>
    <property type="project" value="InterPro"/>
</dbReference>
<dbReference type="InterPro" id="IPR033480">
    <property type="entry name" value="sCache_2"/>
</dbReference>
<dbReference type="PANTHER" id="PTHR32089:SF112">
    <property type="entry name" value="LYSOZYME-LIKE PROTEIN-RELATED"/>
    <property type="match status" value="1"/>
</dbReference>
<keyword evidence="4 9" id="KW-1133">Transmembrane helix</keyword>
<dbReference type="AlphaFoldDB" id="A0A511Z4R1"/>
<dbReference type="InterPro" id="IPR003660">
    <property type="entry name" value="HAMP_dom"/>
</dbReference>
<name>A0A511Z4R1_9BACL</name>
<gene>
    <name evidence="12" type="ORF">SLU01_07240</name>
</gene>
<dbReference type="EMBL" id="BJYL01000008">
    <property type="protein sequence ID" value="GEN82412.1"/>
    <property type="molecule type" value="Genomic_DNA"/>
</dbReference>
<feature type="domain" description="Methyl-accepting transducer" evidence="10">
    <location>
        <begin position="288"/>
        <end position="559"/>
    </location>
</feature>
<dbReference type="PROSITE" id="PS50885">
    <property type="entry name" value="HAMP"/>
    <property type="match status" value="1"/>
</dbReference>
<dbReference type="Gene3D" id="3.30.450.20">
    <property type="entry name" value="PAS domain"/>
    <property type="match status" value="1"/>
</dbReference>
<evidence type="ECO:0000259" key="10">
    <source>
        <dbReference type="PROSITE" id="PS50111"/>
    </source>
</evidence>
<dbReference type="CDD" id="cd06225">
    <property type="entry name" value="HAMP"/>
    <property type="match status" value="1"/>
</dbReference>
<dbReference type="PANTHER" id="PTHR32089">
    <property type="entry name" value="METHYL-ACCEPTING CHEMOTAXIS PROTEIN MCPB"/>
    <property type="match status" value="1"/>
</dbReference>
<dbReference type="InterPro" id="IPR004089">
    <property type="entry name" value="MCPsignal_dom"/>
</dbReference>